<keyword evidence="1" id="KW-0175">Coiled coil</keyword>
<gene>
    <name evidence="2" type="ORF">CCMP2556_LOCUS15613</name>
</gene>
<accession>A0ABP0KCR6</accession>
<keyword evidence="3" id="KW-1185">Reference proteome</keyword>
<name>A0ABP0KCR6_9DINO</name>
<dbReference type="SUPFAM" id="SSF56954">
    <property type="entry name" value="Outer membrane efflux proteins (OEP)"/>
    <property type="match status" value="1"/>
</dbReference>
<dbReference type="Proteomes" id="UP001642484">
    <property type="component" value="Unassembled WGS sequence"/>
</dbReference>
<sequence>MSGYASRTEIQQLEARLLQAEKELQIQGQNMQLLQAQLETLLGPQQGLYQTAVTTPVATALRERSRTPTPLSGVLARGAVFPGMWEHTPVAAVVPAASEITGGLLGVQQFIAQNQLDEKCIEALTTQPPEVQTHVINQGPAEGRNPSAMVMGRIAKAQRELESHASPDLQAQVEAFIAENALDAKCSEALRSQSQTCQVAVISGGPAAGRNASAMVMSRINKFIRAGGI</sequence>
<comment type="caution">
    <text evidence="2">The sequence shown here is derived from an EMBL/GenBank/DDBJ whole genome shotgun (WGS) entry which is preliminary data.</text>
</comment>
<evidence type="ECO:0000313" key="3">
    <source>
        <dbReference type="Proteomes" id="UP001642484"/>
    </source>
</evidence>
<feature type="coiled-coil region" evidence="1">
    <location>
        <begin position="10"/>
        <end position="37"/>
    </location>
</feature>
<reference evidence="2 3" key="1">
    <citation type="submission" date="2024-02" db="EMBL/GenBank/DDBJ databases">
        <authorList>
            <person name="Chen Y."/>
            <person name="Shah S."/>
            <person name="Dougan E. K."/>
            <person name="Thang M."/>
            <person name="Chan C."/>
        </authorList>
    </citation>
    <scope>NUCLEOTIDE SEQUENCE [LARGE SCALE GENOMIC DNA]</scope>
</reference>
<proteinExistence type="predicted"/>
<evidence type="ECO:0000256" key="1">
    <source>
        <dbReference type="SAM" id="Coils"/>
    </source>
</evidence>
<dbReference type="EMBL" id="CAXAMN010008224">
    <property type="protein sequence ID" value="CAK9024396.1"/>
    <property type="molecule type" value="Genomic_DNA"/>
</dbReference>
<evidence type="ECO:0000313" key="2">
    <source>
        <dbReference type="EMBL" id="CAK9024396.1"/>
    </source>
</evidence>
<organism evidence="2 3">
    <name type="scientific">Durusdinium trenchii</name>
    <dbReference type="NCBI Taxonomy" id="1381693"/>
    <lineage>
        <taxon>Eukaryota</taxon>
        <taxon>Sar</taxon>
        <taxon>Alveolata</taxon>
        <taxon>Dinophyceae</taxon>
        <taxon>Suessiales</taxon>
        <taxon>Symbiodiniaceae</taxon>
        <taxon>Durusdinium</taxon>
    </lineage>
</organism>
<protein>
    <submittedName>
        <fullName evidence="2">Uncharacterized protein</fullName>
    </submittedName>
</protein>